<evidence type="ECO:0000256" key="5">
    <source>
        <dbReference type="SAM" id="MobiDB-lite"/>
    </source>
</evidence>
<dbReference type="GO" id="GO:0005634">
    <property type="term" value="C:nucleus"/>
    <property type="evidence" value="ECO:0007669"/>
    <property type="project" value="UniProtKB-SubCell"/>
</dbReference>
<keyword evidence="8" id="KW-1185">Reference proteome</keyword>
<protein>
    <recommendedName>
        <fullName evidence="6">BHLH domain-containing protein</fullName>
    </recommendedName>
</protein>
<dbReference type="GO" id="GO:0010017">
    <property type="term" value="P:red or far-red light signaling pathway"/>
    <property type="evidence" value="ECO:0007669"/>
    <property type="project" value="UniProtKB-ARBA"/>
</dbReference>
<sequence>MPLSELLYRMAKGKIDSSQEKNPTCSTDLSFVPENDFGELIWENGQIQSSRARKIQTCSSLPPKIRDKDIGNGPSTRTGKFGTMGFTLNELPSVPAVEMGANQDDDMARWLNYPLDESLQHDYCSEFLPELSGVTVNEHSCQGSFPSFDKRSCDQSIRDSHTVSVHNVLSLEQGDVAKNSSAGDTEANRPRTNASQLYPSSSEQHQTSFPYFRSRVSTKNGDGTSNATHHVVSADSIRAPTSGGGFPSIKMQKQVPAPYTTNSGLMNFCHFARPAGLVKANLQNIGMRASSGNSSMERMQNKDKGSIASCSNLAECTPIDSCRGLPKETPSHCRPAMMSSKVEAKPAKGSVPAELPEAMSQEGDSKNDRNCSQNFGESATQGLADVEKTTEPVVASSSVGSGNSVERPSDDATENLKRKHRDTEESEGPSEDVEEESVGAKKPASARAAMNYNILIGSHMDFNKQRRRDRINEKMRALQELIPNCNKVDKASMLDEAIEYLKTLQLQVQIMSMGAGMYMPSMMLPPGMPHMHPAHMGQFLPMGVGMGMGMGFGMSMPDMNGGSSGCPMYQVPPMHGPHFPGPPMSGPSALHGMGGSSLQMFGLSGQGLPMSFPRAPLMPMPQGPPMKTNMEPNACGVAGPMDNLDPATASGSKDALQNINSQVRQNNVANSSMNQNSSQCQATNEHFEQPSLAQNNGQDSEVAENGALNSAGGNDNVPSGGTGEYSQPQLAVLNIDVVTDW</sequence>
<keyword evidence="3" id="KW-0804">Transcription</keyword>
<accession>A0AAV1RWJ0</accession>
<evidence type="ECO:0000256" key="2">
    <source>
        <dbReference type="ARBA" id="ARBA00023015"/>
    </source>
</evidence>
<keyword evidence="2" id="KW-0805">Transcription regulation</keyword>
<evidence type="ECO:0000256" key="4">
    <source>
        <dbReference type="ARBA" id="ARBA00023242"/>
    </source>
</evidence>
<dbReference type="InterPro" id="IPR036638">
    <property type="entry name" value="HLH_DNA-bd_sf"/>
</dbReference>
<dbReference type="SUPFAM" id="SSF47459">
    <property type="entry name" value="HLH, helix-loop-helix DNA-binding domain"/>
    <property type="match status" value="1"/>
</dbReference>
<comment type="caution">
    <text evidence="7">The sequence shown here is derived from an EMBL/GenBank/DDBJ whole genome shotgun (WGS) entry which is preliminary data.</text>
</comment>
<feature type="compositionally biased region" description="Polar residues" evidence="5">
    <location>
        <begin position="190"/>
        <end position="208"/>
    </location>
</feature>
<dbReference type="Proteomes" id="UP001314170">
    <property type="component" value="Unassembled WGS sequence"/>
</dbReference>
<dbReference type="Gene3D" id="4.10.280.10">
    <property type="entry name" value="Helix-loop-helix DNA-binding domain"/>
    <property type="match status" value="1"/>
</dbReference>
<dbReference type="InterPro" id="IPR047265">
    <property type="entry name" value="PIF1-like_bHLH"/>
</dbReference>
<feature type="region of interest" description="Disordered" evidence="5">
    <location>
        <begin position="324"/>
        <end position="444"/>
    </location>
</feature>
<evidence type="ECO:0000256" key="1">
    <source>
        <dbReference type="ARBA" id="ARBA00004123"/>
    </source>
</evidence>
<dbReference type="CDD" id="cd11445">
    <property type="entry name" value="bHLH_AtPIF_like"/>
    <property type="match status" value="1"/>
</dbReference>
<feature type="compositionally biased region" description="Basic and acidic residues" evidence="5">
    <location>
        <begin position="407"/>
        <end position="416"/>
    </location>
</feature>
<name>A0AAV1RWJ0_9ROSI</name>
<organism evidence="7 8">
    <name type="scientific">Dovyalis caffra</name>
    <dbReference type="NCBI Taxonomy" id="77055"/>
    <lineage>
        <taxon>Eukaryota</taxon>
        <taxon>Viridiplantae</taxon>
        <taxon>Streptophyta</taxon>
        <taxon>Embryophyta</taxon>
        <taxon>Tracheophyta</taxon>
        <taxon>Spermatophyta</taxon>
        <taxon>Magnoliopsida</taxon>
        <taxon>eudicotyledons</taxon>
        <taxon>Gunneridae</taxon>
        <taxon>Pentapetalae</taxon>
        <taxon>rosids</taxon>
        <taxon>fabids</taxon>
        <taxon>Malpighiales</taxon>
        <taxon>Salicaceae</taxon>
        <taxon>Flacourtieae</taxon>
        <taxon>Dovyalis</taxon>
    </lineage>
</organism>
<feature type="compositionally biased region" description="Polar residues" evidence="5">
    <location>
        <begin position="707"/>
        <end position="726"/>
    </location>
</feature>
<dbReference type="PANTHER" id="PTHR46807:SF1">
    <property type="entry name" value="TRANSCRIPTION FACTOR PIF3"/>
    <property type="match status" value="1"/>
</dbReference>
<keyword evidence="4" id="KW-0539">Nucleus</keyword>
<dbReference type="GO" id="GO:0046983">
    <property type="term" value="F:protein dimerization activity"/>
    <property type="evidence" value="ECO:0007669"/>
    <property type="project" value="InterPro"/>
</dbReference>
<dbReference type="InterPro" id="IPR011598">
    <property type="entry name" value="bHLH_dom"/>
</dbReference>
<feature type="compositionally biased region" description="Polar residues" evidence="5">
    <location>
        <begin position="370"/>
        <end position="381"/>
    </location>
</feature>
<gene>
    <name evidence="7" type="ORF">DCAF_LOCUS15495</name>
</gene>
<feature type="compositionally biased region" description="Acidic residues" evidence="5">
    <location>
        <begin position="424"/>
        <end position="437"/>
    </location>
</feature>
<evidence type="ECO:0000256" key="3">
    <source>
        <dbReference type="ARBA" id="ARBA00023163"/>
    </source>
</evidence>
<evidence type="ECO:0000313" key="8">
    <source>
        <dbReference type="Proteomes" id="UP001314170"/>
    </source>
</evidence>
<comment type="subcellular location">
    <subcellularLocation>
        <location evidence="1">Nucleus</location>
    </subcellularLocation>
</comment>
<dbReference type="SMART" id="SM00353">
    <property type="entry name" value="HLH"/>
    <property type="match status" value="1"/>
</dbReference>
<proteinExistence type="predicted"/>
<feature type="compositionally biased region" description="Low complexity" evidence="5">
    <location>
        <begin position="393"/>
        <end position="405"/>
    </location>
</feature>
<evidence type="ECO:0000259" key="6">
    <source>
        <dbReference type="PROSITE" id="PS50888"/>
    </source>
</evidence>
<feature type="domain" description="BHLH" evidence="6">
    <location>
        <begin position="455"/>
        <end position="504"/>
    </location>
</feature>
<dbReference type="InterPro" id="IPR044273">
    <property type="entry name" value="PIF3-like"/>
</dbReference>
<reference evidence="7 8" key="1">
    <citation type="submission" date="2024-01" db="EMBL/GenBank/DDBJ databases">
        <authorList>
            <person name="Waweru B."/>
        </authorList>
    </citation>
    <scope>NUCLEOTIDE SEQUENCE [LARGE SCALE GENOMIC DNA]</scope>
</reference>
<dbReference type="EMBL" id="CAWUPB010001160">
    <property type="protein sequence ID" value="CAK7340413.1"/>
    <property type="molecule type" value="Genomic_DNA"/>
</dbReference>
<dbReference type="GO" id="GO:0003700">
    <property type="term" value="F:DNA-binding transcription factor activity"/>
    <property type="evidence" value="ECO:0007669"/>
    <property type="project" value="InterPro"/>
</dbReference>
<dbReference type="AlphaFoldDB" id="A0AAV1RWJ0"/>
<feature type="region of interest" description="Disordered" evidence="5">
    <location>
        <begin position="633"/>
        <end position="652"/>
    </location>
</feature>
<evidence type="ECO:0000313" key="7">
    <source>
        <dbReference type="EMBL" id="CAK7340413.1"/>
    </source>
</evidence>
<dbReference type="PROSITE" id="PS50888">
    <property type="entry name" value="BHLH"/>
    <property type="match status" value="1"/>
</dbReference>
<dbReference type="PANTHER" id="PTHR46807">
    <property type="entry name" value="TRANSCRIPTION FACTOR PIF3"/>
    <property type="match status" value="1"/>
</dbReference>
<feature type="region of interest" description="Disordered" evidence="5">
    <location>
        <begin position="691"/>
        <end position="726"/>
    </location>
</feature>
<dbReference type="Pfam" id="PF00010">
    <property type="entry name" value="HLH"/>
    <property type="match status" value="1"/>
</dbReference>
<feature type="region of interest" description="Disordered" evidence="5">
    <location>
        <begin position="174"/>
        <end position="208"/>
    </location>
</feature>